<evidence type="ECO:0000313" key="2">
    <source>
        <dbReference type="Proteomes" id="UP000017559"/>
    </source>
</evidence>
<dbReference type="HOGENOM" id="CLU_000384_42_1_1"/>
<dbReference type="KEGG" id="mrr:Moror_864"/>
<dbReference type="CDD" id="cd00303">
    <property type="entry name" value="retropepsin_like"/>
    <property type="match status" value="1"/>
</dbReference>
<dbReference type="OrthoDB" id="3262920at2759"/>
<dbReference type="Gene3D" id="2.40.70.10">
    <property type="entry name" value="Acid Proteases"/>
    <property type="match status" value="1"/>
</dbReference>
<protein>
    <submittedName>
        <fullName evidence="1">Pro-pol protein</fullName>
    </submittedName>
</protein>
<accession>V2XAK3</accession>
<dbReference type="Pfam" id="PF08284">
    <property type="entry name" value="RVP_2"/>
    <property type="match status" value="1"/>
</dbReference>
<gene>
    <name evidence="1" type="ORF">Moror_864</name>
</gene>
<dbReference type="InterPro" id="IPR021109">
    <property type="entry name" value="Peptidase_aspartic_dom_sf"/>
</dbReference>
<reference evidence="1 2" key="1">
    <citation type="journal article" date="2014" name="BMC Genomics">
        <title>Genome and secretome analysis of the hemibiotrophic fungal pathogen, Moniliophthora roreri, which causes frosty pod rot disease of cacao: mechanisms of the biotrophic and necrotrophic phases.</title>
        <authorList>
            <person name="Meinhardt L.W."/>
            <person name="Costa G.G.L."/>
            <person name="Thomazella D.P.T."/>
            <person name="Teixeira P.J.P.L."/>
            <person name="Carazzolle M.F."/>
            <person name="Schuster S.C."/>
            <person name="Carlson J.E."/>
            <person name="Guiltinan M.J."/>
            <person name="Mieczkowski P."/>
            <person name="Farmer A."/>
            <person name="Ramaraj T."/>
            <person name="Crozier J."/>
            <person name="Davis R.E."/>
            <person name="Shao J."/>
            <person name="Melnick R.L."/>
            <person name="Pereira G.A.G."/>
            <person name="Bailey B.A."/>
        </authorList>
    </citation>
    <scope>NUCLEOTIDE SEQUENCE [LARGE SCALE GENOMIC DNA]</scope>
    <source>
        <strain evidence="1 2">MCA 2997</strain>
    </source>
</reference>
<dbReference type="SUPFAM" id="SSF50630">
    <property type="entry name" value="Acid proteases"/>
    <property type="match status" value="1"/>
</dbReference>
<dbReference type="AlphaFoldDB" id="V2XAK3"/>
<evidence type="ECO:0000313" key="1">
    <source>
        <dbReference type="EMBL" id="ESK89836.1"/>
    </source>
</evidence>
<keyword evidence="2" id="KW-1185">Reference proteome</keyword>
<dbReference type="Proteomes" id="UP000017559">
    <property type="component" value="Unassembled WGS sequence"/>
</dbReference>
<sequence>MHIPLKHKVGNKIIKVKALLDSGAGGRFVSSAFTQTLGKKWDTLPEWIKVFNMDGTLNKTAWISHTVNLVFMIEGKEFHKNFLILEIGKESIILGLPWLRSHNSKIDWQMGEIKFPPQQKITIRKFTGVLDITELEVLIRAKTTTSQELAQAKKAPKKVIEELVLLYLAEYYK</sequence>
<proteinExistence type="predicted"/>
<comment type="caution">
    <text evidence="1">The sequence shown here is derived from an EMBL/GenBank/DDBJ whole genome shotgun (WGS) entry which is preliminary data.</text>
</comment>
<organism evidence="1 2">
    <name type="scientific">Moniliophthora roreri (strain MCA 2997)</name>
    <name type="common">Cocoa frosty pod rot fungus</name>
    <name type="synonym">Crinipellis roreri</name>
    <dbReference type="NCBI Taxonomy" id="1381753"/>
    <lineage>
        <taxon>Eukaryota</taxon>
        <taxon>Fungi</taxon>
        <taxon>Dikarya</taxon>
        <taxon>Basidiomycota</taxon>
        <taxon>Agaricomycotina</taxon>
        <taxon>Agaricomycetes</taxon>
        <taxon>Agaricomycetidae</taxon>
        <taxon>Agaricales</taxon>
        <taxon>Marasmiineae</taxon>
        <taxon>Marasmiaceae</taxon>
        <taxon>Moniliophthora</taxon>
    </lineage>
</organism>
<dbReference type="STRING" id="1381753.V2XAK3"/>
<name>V2XAK3_MONRO</name>
<dbReference type="EMBL" id="AWSO01000509">
    <property type="protein sequence ID" value="ESK89836.1"/>
    <property type="molecule type" value="Genomic_DNA"/>
</dbReference>